<feature type="compositionally biased region" description="Low complexity" evidence="1">
    <location>
        <begin position="438"/>
        <end position="453"/>
    </location>
</feature>
<feature type="compositionally biased region" description="Gly residues" evidence="1">
    <location>
        <begin position="186"/>
        <end position="210"/>
    </location>
</feature>
<feature type="compositionally biased region" description="Low complexity" evidence="1">
    <location>
        <begin position="141"/>
        <end position="185"/>
    </location>
</feature>
<evidence type="ECO:0000313" key="3">
    <source>
        <dbReference type="Proteomes" id="UP000187191"/>
    </source>
</evidence>
<name>A0ABM6GV31_9ACTN</name>
<feature type="compositionally biased region" description="Pro residues" evidence="1">
    <location>
        <begin position="85"/>
        <end position="96"/>
    </location>
</feature>
<dbReference type="EMBL" id="CP015588">
    <property type="protein sequence ID" value="APY87706.1"/>
    <property type="molecule type" value="Genomic_DNA"/>
</dbReference>
<evidence type="ECO:0000256" key="1">
    <source>
        <dbReference type="SAM" id="MobiDB-lite"/>
    </source>
</evidence>
<feature type="compositionally biased region" description="Gly residues" evidence="1">
    <location>
        <begin position="125"/>
        <end position="134"/>
    </location>
</feature>
<feature type="region of interest" description="Disordered" evidence="1">
    <location>
        <begin position="1"/>
        <end position="400"/>
    </location>
</feature>
<keyword evidence="3" id="KW-1185">Reference proteome</keyword>
<feature type="compositionally biased region" description="Polar residues" evidence="1">
    <location>
        <begin position="1"/>
        <end position="14"/>
    </location>
</feature>
<reference evidence="2 3" key="1">
    <citation type="submission" date="2016-05" db="EMBL/GenBank/DDBJ databases">
        <authorList>
            <person name="Gu J."/>
        </authorList>
    </citation>
    <scope>NUCLEOTIDE SEQUENCE [LARGE SCALE GENOMIC DNA]</scope>
    <source>
        <strain evidence="2 3">ACCC40021</strain>
    </source>
</reference>
<dbReference type="RefSeq" id="WP_076685593.1">
    <property type="nucleotide sequence ID" value="NZ_CP015588.1"/>
</dbReference>
<proteinExistence type="predicted"/>
<dbReference type="Proteomes" id="UP000187191">
    <property type="component" value="Chromosome"/>
</dbReference>
<protein>
    <submittedName>
        <fullName evidence="2">Uncharacterized protein</fullName>
    </submittedName>
</protein>
<feature type="compositionally biased region" description="Low complexity" evidence="1">
    <location>
        <begin position="97"/>
        <end position="107"/>
    </location>
</feature>
<gene>
    <name evidence="2" type="ORF">A7J05_20080</name>
</gene>
<feature type="region of interest" description="Disordered" evidence="1">
    <location>
        <begin position="556"/>
        <end position="579"/>
    </location>
</feature>
<accession>A0ABM6GV31</accession>
<evidence type="ECO:0000313" key="2">
    <source>
        <dbReference type="EMBL" id="APY87706.1"/>
    </source>
</evidence>
<sequence length="604" mass="60615">MTQQSGQGAASSDPRQPAARQAHEGVVLPADGSEPLLPGTAGRHTAPAGGSPWDTPWGPDAPGRPQPGQGEAWGTPPQQPAQAMPLPPEGATPPPNQGYGYPQQGYGAPEPHAAQDPYAAQQGQNQGGETYGGGRHGRGAHAGPPAQGAHAAHQGHGAHAAPRAQGAHAARPGQGDGSYGDPSYGGQQGYGEQQGYGGQPGHGGRQGYGGQSMPLPPLDQGSAPLPPAATGPDADATQYMAPIPGGPLPGGPASGGPVPMDEGATQYIPPVAPGALPPEAPAADATQFLGRTTPAAPAAASDSEPTQFIAPVPGAGGPPRPRAGLRALRHPPRRPGDRQPPAEFDSLFRTEPEAEGPASTQQMPRFDASAPAAPAPAPAGAPAPAPGDGGRGGRRSRTGSKAPLIAAVGVGIALLGVGAGALLSSGGGEEDKADDGKPVSASAPADDPSPTADPAKEQAVALDKLLADSNDSRATVIASVRDVGKCRNLGQSAKDLRGAAEQRNDLVTRLADLKVDKLPANARLTASLNRAWKASASADNHYAAWADQVAGKRGCRKGHARSTSHHAAGNRASGEATTAKEQAAKYWNAIAGKYGLPTREKTQL</sequence>
<organism evidence="2 3">
    <name type="scientific">Streptomyces alfalfae</name>
    <dbReference type="NCBI Taxonomy" id="1642299"/>
    <lineage>
        <taxon>Bacteria</taxon>
        <taxon>Bacillati</taxon>
        <taxon>Actinomycetota</taxon>
        <taxon>Actinomycetes</taxon>
        <taxon>Kitasatosporales</taxon>
        <taxon>Streptomycetaceae</taxon>
        <taxon>Streptomyces</taxon>
    </lineage>
</organism>
<feature type="compositionally biased region" description="Pro residues" evidence="1">
    <location>
        <begin position="270"/>
        <end position="280"/>
    </location>
</feature>
<feature type="region of interest" description="Disordered" evidence="1">
    <location>
        <begin position="425"/>
        <end position="456"/>
    </location>
</feature>
<feature type="compositionally biased region" description="Pro residues" evidence="1">
    <location>
        <begin position="373"/>
        <end position="385"/>
    </location>
</feature>